<feature type="region of interest" description="Disordered" evidence="1">
    <location>
        <begin position="144"/>
        <end position="166"/>
    </location>
</feature>
<name>A0A6V7FJN2_9XANT</name>
<dbReference type="EMBL" id="LR828258">
    <property type="protein sequence ID" value="CAD0363781.1"/>
    <property type="molecule type" value="Genomic_DNA"/>
</dbReference>
<evidence type="ECO:0000256" key="1">
    <source>
        <dbReference type="SAM" id="MobiDB-lite"/>
    </source>
</evidence>
<evidence type="ECO:0000313" key="3">
    <source>
        <dbReference type="Proteomes" id="UP000515406"/>
    </source>
</evidence>
<dbReference type="AlphaFoldDB" id="A0A6V7FJN2"/>
<accession>A0A6V7FJN2</accession>
<reference evidence="2 3" key="1">
    <citation type="submission" date="2020-07" db="EMBL/GenBank/DDBJ databases">
        <authorList>
            <person name="Pothier F. J."/>
        </authorList>
    </citation>
    <scope>NUCLEOTIDE SEQUENCE [LARGE SCALE GENOMIC DNA]</scope>
    <source>
        <strain evidence="2 3">CFBP 498</strain>
        <plasmid evidence="2 3">CFBP498_p224</plasmid>
    </source>
</reference>
<gene>
    <name evidence="2" type="ORF">CFBP498_49440</name>
</gene>
<organism evidence="2 3">
    <name type="scientific">Xanthomonas hortorum pv. vitians</name>
    <dbReference type="NCBI Taxonomy" id="83224"/>
    <lineage>
        <taxon>Bacteria</taxon>
        <taxon>Pseudomonadati</taxon>
        <taxon>Pseudomonadota</taxon>
        <taxon>Gammaproteobacteria</taxon>
        <taxon>Lysobacterales</taxon>
        <taxon>Lysobacteraceae</taxon>
        <taxon>Xanthomonas</taxon>
    </lineage>
</organism>
<protein>
    <submittedName>
        <fullName evidence="2">Uncharacterized protein</fullName>
    </submittedName>
</protein>
<sequence length="166" mass="18217">MLLANKIKEPTELSASYRENFKLPRDSEYEGICYQLAGRKDRGLACETSGRRRLSGGSDLRPPTMAGEVALTTEKYCHNKTGSTISRGLIAASENTAEIFTAFSDIPRVTPIFSWVLVIAAAAHRPESVTSQCQTASHFRPAATYTSSKLTPSRKTNQPSSQAMNW</sequence>
<keyword evidence="3" id="KW-1185">Reference proteome</keyword>
<proteinExistence type="predicted"/>
<evidence type="ECO:0000313" key="2">
    <source>
        <dbReference type="EMBL" id="CAD0363781.1"/>
    </source>
</evidence>
<dbReference type="EMBL" id="LR828258">
    <property type="protein sequence ID" value="CAD0363783.1"/>
    <property type="molecule type" value="Genomic_DNA"/>
</dbReference>
<dbReference type="Proteomes" id="UP000515406">
    <property type="component" value="Plasmid CFBP498_p224"/>
</dbReference>
<keyword evidence="2" id="KW-0614">Plasmid</keyword>
<geneLocation type="plasmid" evidence="2 3">
    <name>CFBP498_p224</name>
</geneLocation>